<proteinExistence type="inferred from homology"/>
<name>A0AAD5RPS5_9PEZI</name>
<dbReference type="GO" id="GO:0005634">
    <property type="term" value="C:nucleus"/>
    <property type="evidence" value="ECO:0007669"/>
    <property type="project" value="UniProtKB-SubCell"/>
</dbReference>
<dbReference type="InterPro" id="IPR024943">
    <property type="entry name" value="Enhancer_polycomb"/>
</dbReference>
<evidence type="ECO:0000256" key="5">
    <source>
        <dbReference type="ARBA" id="ARBA00023242"/>
    </source>
</evidence>
<evidence type="ECO:0000259" key="9">
    <source>
        <dbReference type="Pfam" id="PF10513"/>
    </source>
</evidence>
<evidence type="ECO:0000256" key="1">
    <source>
        <dbReference type="ARBA" id="ARBA00004123"/>
    </source>
</evidence>
<keyword evidence="11" id="KW-1185">Reference proteome</keyword>
<organism evidence="10 11">
    <name type="scientific">Zalerion maritima</name>
    <dbReference type="NCBI Taxonomy" id="339359"/>
    <lineage>
        <taxon>Eukaryota</taxon>
        <taxon>Fungi</taxon>
        <taxon>Dikarya</taxon>
        <taxon>Ascomycota</taxon>
        <taxon>Pezizomycotina</taxon>
        <taxon>Sordariomycetes</taxon>
        <taxon>Lulworthiomycetidae</taxon>
        <taxon>Lulworthiales</taxon>
        <taxon>Lulworthiaceae</taxon>
        <taxon>Zalerion</taxon>
    </lineage>
</organism>
<evidence type="ECO:0000256" key="3">
    <source>
        <dbReference type="ARBA" id="ARBA00023015"/>
    </source>
</evidence>
<feature type="region of interest" description="Disordered" evidence="8">
    <location>
        <begin position="422"/>
        <end position="441"/>
    </location>
</feature>
<dbReference type="Proteomes" id="UP001201980">
    <property type="component" value="Unassembled WGS sequence"/>
</dbReference>
<dbReference type="EMBL" id="JAKWBI020000177">
    <property type="protein sequence ID" value="KAJ2900179.1"/>
    <property type="molecule type" value="Genomic_DNA"/>
</dbReference>
<feature type="domain" description="Enhancer of polycomb-like N-terminal" evidence="9">
    <location>
        <begin position="8"/>
        <end position="146"/>
    </location>
</feature>
<comment type="function">
    <text evidence="6">Component of the NuA4 histone acetyltransferase complex which is involved in transcriptional activation of selected genes principally by acetylation of nucleosomal histone H4 and H2A. The NuA4 complex is also involved in DNA repair. Involved in gene silencing by neighboring heterochromatin, blockage of the silencing spreading along the chromosome, and required for cell cycle progression through G2/M.</text>
</comment>
<dbReference type="GO" id="GO:0006357">
    <property type="term" value="P:regulation of transcription by RNA polymerase II"/>
    <property type="evidence" value="ECO:0007669"/>
    <property type="project" value="InterPro"/>
</dbReference>
<feature type="region of interest" description="Disordered" evidence="8">
    <location>
        <begin position="544"/>
        <end position="576"/>
    </location>
</feature>
<comment type="subcellular location">
    <subcellularLocation>
        <location evidence="1 7">Nucleus</location>
    </subcellularLocation>
</comment>
<dbReference type="Pfam" id="PF10513">
    <property type="entry name" value="EPL1"/>
    <property type="match status" value="1"/>
</dbReference>
<feature type="region of interest" description="Disordered" evidence="8">
    <location>
        <begin position="327"/>
        <end position="349"/>
    </location>
</feature>
<evidence type="ECO:0000256" key="8">
    <source>
        <dbReference type="SAM" id="MobiDB-lite"/>
    </source>
</evidence>
<protein>
    <recommendedName>
        <fullName evidence="7">Enhancer of polycomb-like protein</fullName>
    </recommendedName>
</protein>
<keyword evidence="5 7" id="KW-0539">Nucleus</keyword>
<dbReference type="AlphaFoldDB" id="A0AAD5RPS5"/>
<evidence type="ECO:0000313" key="10">
    <source>
        <dbReference type="EMBL" id="KAJ2900179.1"/>
    </source>
</evidence>
<gene>
    <name evidence="10" type="ORF">MKZ38_002538</name>
</gene>
<evidence type="ECO:0000256" key="6">
    <source>
        <dbReference type="ARBA" id="ARBA00025513"/>
    </source>
</evidence>
<dbReference type="PANTHER" id="PTHR14898">
    <property type="entry name" value="ENHANCER OF POLYCOMB"/>
    <property type="match status" value="1"/>
</dbReference>
<evidence type="ECO:0000313" key="11">
    <source>
        <dbReference type="Proteomes" id="UP001201980"/>
    </source>
</evidence>
<reference evidence="10" key="1">
    <citation type="submission" date="2022-07" db="EMBL/GenBank/DDBJ databases">
        <title>Draft genome sequence of Zalerion maritima ATCC 34329, a (micro)plastics degrading marine fungus.</title>
        <authorList>
            <person name="Paco A."/>
            <person name="Goncalves M.F.M."/>
            <person name="Rocha-Santos T.A.P."/>
            <person name="Alves A."/>
        </authorList>
    </citation>
    <scope>NUCLEOTIDE SEQUENCE</scope>
    <source>
        <strain evidence="10">ATCC 34329</strain>
    </source>
</reference>
<evidence type="ECO:0000256" key="2">
    <source>
        <dbReference type="ARBA" id="ARBA00008035"/>
    </source>
</evidence>
<comment type="caution">
    <text evidence="10">The sequence shown here is derived from an EMBL/GenBank/DDBJ whole genome shotgun (WGS) entry which is preliminary data.</text>
</comment>
<accession>A0AAD5RPS5</accession>
<feature type="compositionally biased region" description="Low complexity" evidence="8">
    <location>
        <begin position="560"/>
        <end position="576"/>
    </location>
</feature>
<keyword evidence="3 7" id="KW-0805">Transcription regulation</keyword>
<dbReference type="GO" id="GO:0035267">
    <property type="term" value="C:NuA4 histone acetyltransferase complex"/>
    <property type="evidence" value="ECO:0007669"/>
    <property type="project" value="InterPro"/>
</dbReference>
<evidence type="ECO:0000256" key="7">
    <source>
        <dbReference type="RuleBase" id="RU361124"/>
    </source>
</evidence>
<evidence type="ECO:0000256" key="4">
    <source>
        <dbReference type="ARBA" id="ARBA00023163"/>
    </source>
</evidence>
<keyword evidence="4 7" id="KW-0804">Transcription</keyword>
<dbReference type="InterPro" id="IPR019542">
    <property type="entry name" value="Enhancer_polycomb-like_N"/>
</dbReference>
<comment type="similarity">
    <text evidence="2 7">Belongs to the enhancer of polycomb family.</text>
</comment>
<sequence>MTTRKVRFKKLNTKTQLPVLREDQIDPNEYESLTNEAQIQTGVEQAEENEYHLQSILKASGVSSDQEIPVPPPQESDIKYEQLYSRKVQQTVSYLRFSQTVEECVGCEYDMTTEDAEFLTGYNRGKKQAVRLSEDDFERLMECFERTAAFQAPFAVVDKAVVPYDAMMGALRELDDDKLMGYAKDIYEYWKTRRQEAGNKPVHPSLKFESHQETDDMDPYVCFRRREVRQTRKTRNRDLQSGEKVKRLRREIEEARQLLLTSRDLELKKQEALLIESKIFDRRAKIKQTKVKLGIKTNDEDLINQKVGKRCAFVALEIAANLLQPQKRKAVEPSPTVRPPPTPQLRVPLRPDARSVEPDMVLLSDKRADKENELRLDIESKVQNHQTWNKNHVDLTKGPLSPVSQSGFERRYRQVKAQFPLTPPASQEDAEPNEGNTNGSGVGLELMSHQDRSLLSPSPQPEFRMRIGRLGRMWVDRRGLFSEPFDAVGNSNDRWKYDSDSEDETDVIVMDPNDTRALKFRATIPLPPAHQLTANRRYAYPPGYVPRTGAISQPPIRMGQSQPQAQAQSQAQGTSS</sequence>